<dbReference type="Gene3D" id="2.60.40.10">
    <property type="entry name" value="Immunoglobulins"/>
    <property type="match status" value="1"/>
</dbReference>
<feature type="active site" description="Nucleophile" evidence="4">
    <location>
        <position position="742"/>
    </location>
</feature>
<dbReference type="Gene3D" id="3.20.20.80">
    <property type="entry name" value="Glycosidases"/>
    <property type="match status" value="2"/>
</dbReference>
<gene>
    <name evidence="4" type="primary">glgE</name>
    <name evidence="6" type="ORF">L544_1839</name>
</gene>
<dbReference type="HAMAP" id="MF_02124">
    <property type="entry name" value="GlgE"/>
    <property type="match status" value="1"/>
</dbReference>
<protein>
    <recommendedName>
        <fullName evidence="4">Alpha-1,4-glucan:maltose-1-phosphate maltosyltransferase</fullName>
        <shortName evidence="4">GMPMT</shortName>
        <ecNumber evidence="4">2.4.99.16</ecNumber>
    </recommendedName>
    <alternativeName>
        <fullName evidence="4">(1-&gt;4)-alpha-D-glucan:maltose-1-phosphate alpha-D-maltosyltransferase</fullName>
    </alternativeName>
</protein>
<dbReference type="SUPFAM" id="SSF51445">
    <property type="entry name" value="(Trans)glycosidases"/>
    <property type="match status" value="2"/>
</dbReference>
<proteinExistence type="inferred from homology"/>
<dbReference type="InterPro" id="IPR006047">
    <property type="entry name" value="GH13_cat_dom"/>
</dbReference>
<dbReference type="SMART" id="SM00642">
    <property type="entry name" value="Aamy"/>
    <property type="match status" value="1"/>
</dbReference>
<dbReference type="InterPro" id="IPR017853">
    <property type="entry name" value="GH"/>
</dbReference>
<evidence type="ECO:0000256" key="3">
    <source>
        <dbReference type="ARBA" id="ARBA00023277"/>
    </source>
</evidence>
<dbReference type="EC" id="2.4.99.16" evidence="4"/>
<keyword evidence="2 4" id="KW-0808">Transferase</keyword>
<evidence type="ECO:0000256" key="4">
    <source>
        <dbReference type="HAMAP-Rule" id="MF_02124"/>
    </source>
</evidence>
<accession>A0ABR4R1S9</accession>
<organism evidence="6 7">
    <name type="scientific">Bordetella hinzii OH87 BAL007II</name>
    <dbReference type="NCBI Taxonomy" id="1331262"/>
    <lineage>
        <taxon>Bacteria</taxon>
        <taxon>Pseudomonadati</taxon>
        <taxon>Pseudomonadota</taxon>
        <taxon>Betaproteobacteria</taxon>
        <taxon>Burkholderiales</taxon>
        <taxon>Alcaligenaceae</taxon>
        <taxon>Bordetella</taxon>
    </lineage>
</organism>
<keyword evidence="7" id="KW-1185">Reference proteome</keyword>
<dbReference type="PANTHER" id="PTHR47786">
    <property type="entry name" value="ALPHA-1,4-GLUCAN:MALTOSE-1-PHOSPHATE MALTOSYLTRANSFERASE"/>
    <property type="match status" value="1"/>
</dbReference>
<name>A0ABR4R1S9_9BORD</name>
<feature type="binding site" evidence="4">
    <location>
        <position position="609"/>
    </location>
    <ligand>
        <name>alpha-maltose 1-phosphate</name>
        <dbReference type="ChEBI" id="CHEBI:63576"/>
    </ligand>
</feature>
<comment type="subunit">
    <text evidence="4">Homodimer.</text>
</comment>
<feature type="binding site" evidence="4">
    <location>
        <position position="743"/>
    </location>
    <ligand>
        <name>alpha-maltose 1-phosphate</name>
        <dbReference type="ChEBI" id="CHEBI:63576"/>
    </ligand>
</feature>
<feature type="active site" description="Proton donor" evidence="4">
    <location>
        <position position="771"/>
    </location>
</feature>
<feature type="binding site" evidence="4">
    <location>
        <position position="704"/>
    </location>
    <ligand>
        <name>alpha-maltose 1-phosphate</name>
        <dbReference type="ChEBI" id="CHEBI:63576"/>
    </ligand>
</feature>
<keyword evidence="3 4" id="KW-0119">Carbohydrate metabolism</keyword>
<evidence type="ECO:0000313" key="6">
    <source>
        <dbReference type="EMBL" id="KCB24618.1"/>
    </source>
</evidence>
<comment type="catalytic activity">
    <reaction evidence="4">
        <text>alpha-maltose 1-phosphate + [(1-&gt;4)-alpha-D-glucosyl](n) = [(1-&gt;4)-alpha-D-glucosyl](n+2) + phosphate</text>
        <dbReference type="Rhea" id="RHEA:42692"/>
        <dbReference type="Rhea" id="RHEA-COMP:9584"/>
        <dbReference type="Rhea" id="RHEA-COMP:10183"/>
        <dbReference type="ChEBI" id="CHEBI:15444"/>
        <dbReference type="ChEBI" id="CHEBI:43474"/>
        <dbReference type="ChEBI" id="CHEBI:63576"/>
        <dbReference type="EC" id="2.4.99.16"/>
    </reaction>
</comment>
<comment type="function">
    <text evidence="4">Maltosyltransferase that uses maltose 1-phosphate (M1P) as the sugar donor to elongate linear or branched alpha-(1-&gt;4)-glucans. Is involved in a branched alpha-glucan biosynthetic pathway from trehalose, together with TreS, Mak and GlgB.</text>
</comment>
<dbReference type="PANTHER" id="PTHR47786:SF2">
    <property type="entry name" value="GLYCOSYL HYDROLASE FAMILY 13 CATALYTIC DOMAIN-CONTAINING PROTEIN"/>
    <property type="match status" value="1"/>
</dbReference>
<comment type="similarity">
    <text evidence="4">Belongs to the glycosyl hydrolase 13 family. GlgE subfamily.</text>
</comment>
<feature type="site" description="Transition state stabilizer" evidence="4">
    <location>
        <position position="829"/>
    </location>
</feature>
<sequence>MPTEPPCIVRLPSLAAAVEQAADWSACAAGAVLVPVPWRGGRWPGAPRDADAAQDGSSSLAEQLGQAAARLRRAGLACYLELGLDRVAADAVPATARPEWLRPQEADPALDPRLPRMALHTRELRATPPEAFIEAWRERLAAWVAQGVAGFAFTSPARLSPCVWRALLAGLRAAQPGARAIAWTPGMTPDEVAARREAGFDWTVSSLAWWDGRADWLAEEDARLRELAPVLAYAGTRHDARWLWTAALAGDGLVFDGQAQARAQLPAVQAWRRRTALRGGLRVVGGQAGRATVLLRGREPAGTVMLALAPEGQAALDTGDLAGLLPAGPPALREVPAGLRPRGQALPEAGCALLCWPGAPPVTACVAAPWPKPGRIVIERVTPAVPDGAVKRIAHEAIQVEADVFIDGHDALAVDVCWRACDQAEWQRQPMQPLGNDRWRAEWRAARIGAHEYQVQAWVDVWATWCQELQAKFEAGQDVRLSLREAAQWLAGVLDNDAPASARRALAALEQALDQGLSARLLGQLRAPGAWLRGAGTRPFLGACPPLPLRVDRAAARYGSWYELFPRSQSAAGHGRFDDVIARLPDIRAMGFDVLYLTPIHPIGHTRRKGRNNSLQAEAGDVGSPYAIGSAEGGHDAIAPELGSLADFERLVDAARGHGLELALDFAIQCSPDHLWLREHPEWFSWRADGSLRHAENPPKKYEDIVNVTFYDGARRRMGLWRALRDIVLFWAGRGVRIFRVDNPHTKPLPFWQWLIAEVHARAPDVIFLSEAFTRPAMMYRLAKAGFTQSYTYFTWRNGKAEIEAYLAELSRPPVADFFRPHFFVNTPDINPYYLQNHGRPGFLVRAALAATASGLWGIYSGFELCEARALPGREEYADSEKYQLRPRDWLAPGNLRAEIGRLNAIRRANPALQSHRGYRALPAGPEPVLAYLRQADGASNLVLVMINLDPGRALLASARLDAPGHGENLLTGAHEHWPEGVVRAWLSPESPYGIWRLPAAPLPASPI</sequence>
<dbReference type="EMBL" id="JHEM01000012">
    <property type="protein sequence ID" value="KCB24618.1"/>
    <property type="molecule type" value="Genomic_DNA"/>
</dbReference>
<dbReference type="Gene3D" id="1.20.58.80">
    <property type="entry name" value="Phosphotransferase system, lactose/cellobiose-type IIA subunit"/>
    <property type="match status" value="1"/>
</dbReference>
<comment type="caution">
    <text evidence="6">The sequence shown here is derived from an EMBL/GenBank/DDBJ whole genome shotgun (WGS) entry which is preliminary data.</text>
</comment>
<dbReference type="InterPro" id="IPR021828">
    <property type="entry name" value="GlgE_dom_N/S"/>
</dbReference>
<dbReference type="InterPro" id="IPR013783">
    <property type="entry name" value="Ig-like_fold"/>
</dbReference>
<feature type="domain" description="Glycosyl hydrolase family 13 catalytic" evidence="5">
    <location>
        <begin position="563"/>
        <end position="907"/>
    </location>
</feature>
<feature type="binding site" evidence="4">
    <location>
        <position position="669"/>
    </location>
    <ligand>
        <name>alpha-maltose 1-phosphate</name>
        <dbReference type="ChEBI" id="CHEBI:63576"/>
    </ligand>
</feature>
<dbReference type="CDD" id="cd11344">
    <property type="entry name" value="AmyAc_GlgE_like"/>
    <property type="match status" value="1"/>
</dbReference>
<evidence type="ECO:0000313" key="7">
    <source>
        <dbReference type="Proteomes" id="UP000025748"/>
    </source>
</evidence>
<evidence type="ECO:0000256" key="1">
    <source>
        <dbReference type="ARBA" id="ARBA00022676"/>
    </source>
</evidence>
<evidence type="ECO:0000259" key="5">
    <source>
        <dbReference type="SMART" id="SM00642"/>
    </source>
</evidence>
<evidence type="ECO:0000256" key="2">
    <source>
        <dbReference type="ARBA" id="ARBA00022679"/>
    </source>
</evidence>
<dbReference type="RefSeq" id="WP_080701638.1">
    <property type="nucleotide sequence ID" value="NZ_JHEM01000012.1"/>
</dbReference>
<reference evidence="6 7" key="1">
    <citation type="submission" date="2014-03" db="EMBL/GenBank/DDBJ databases">
        <title>Genome sequence of Bordetella hinzii.</title>
        <authorList>
            <person name="Register K."/>
            <person name="Harvill E."/>
            <person name="Goodfield L.L."/>
            <person name="Ivanov Y.V."/>
            <person name="Meyer J.A."/>
            <person name="Muse S.J."/>
            <person name="Jacobs N."/>
            <person name="Bendor L."/>
            <person name="Smallridge W.E."/>
            <person name="Brinkac L.M."/>
            <person name="Sanka R."/>
            <person name="Kim M."/>
            <person name="Losada L."/>
        </authorList>
    </citation>
    <scope>NUCLEOTIDE SEQUENCE [LARGE SCALE GENOMIC DNA]</scope>
    <source>
        <strain evidence="6 7">OH87 BAL007II</strain>
    </source>
</reference>
<dbReference type="InterPro" id="IPR026585">
    <property type="entry name" value="GlgE"/>
</dbReference>
<dbReference type="Pfam" id="PF11896">
    <property type="entry name" value="GlgE_dom_N_S"/>
    <property type="match status" value="1"/>
</dbReference>
<keyword evidence="1 4" id="KW-0328">Glycosyltransferase</keyword>
<dbReference type="Proteomes" id="UP000025748">
    <property type="component" value="Unassembled WGS sequence"/>
</dbReference>
<feature type="binding site" evidence="4">
    <location>
        <begin position="882"/>
        <end position="883"/>
    </location>
    <ligand>
        <name>alpha-maltose 1-phosphate</name>
        <dbReference type="ChEBI" id="CHEBI:63576"/>
    </ligand>
</feature>